<dbReference type="Proteomes" id="UP000011518">
    <property type="component" value="Unassembled WGS sequence"/>
</dbReference>
<proteinExistence type="predicted"/>
<reference evidence="5" key="1">
    <citation type="submission" date="2012-07" db="EMBL/GenBank/DDBJ databases">
        <title>Genome of the Chinese tree shrew, a rising model animal genetically related to primates.</title>
        <authorList>
            <person name="Zhang G."/>
            <person name="Fan Y."/>
            <person name="Yao Y."/>
            <person name="Huang Z."/>
        </authorList>
    </citation>
    <scope>NUCLEOTIDE SEQUENCE [LARGE SCALE GENOMIC DNA]</scope>
</reference>
<protein>
    <submittedName>
        <fullName evidence="4">WD repeat-containing protein 43</fullName>
    </submittedName>
</protein>
<keyword evidence="5" id="KW-1185">Reference proteome</keyword>
<dbReference type="InterPro" id="IPR036322">
    <property type="entry name" value="WD40_repeat_dom_sf"/>
</dbReference>
<feature type="region of interest" description="Disordered" evidence="3">
    <location>
        <begin position="238"/>
        <end position="332"/>
    </location>
</feature>
<dbReference type="InterPro" id="IPR052414">
    <property type="entry name" value="U3_snoRNA-assoc_WDR"/>
</dbReference>
<dbReference type="InParanoid" id="L8YF18"/>
<dbReference type="EMBL" id="KB360584">
    <property type="protein sequence ID" value="ELV13719.1"/>
    <property type="molecule type" value="Genomic_DNA"/>
</dbReference>
<evidence type="ECO:0000313" key="4">
    <source>
        <dbReference type="EMBL" id="ELV13719.1"/>
    </source>
</evidence>
<comment type="subcellular location">
    <subcellularLocation>
        <location evidence="1">Nucleus</location>
    </subcellularLocation>
</comment>
<dbReference type="FunCoup" id="L8YF18">
    <property type="interactions" value="2465"/>
</dbReference>
<keyword evidence="2" id="KW-0539">Nucleus</keyword>
<dbReference type="FunFam" id="2.130.10.10:FF:000517">
    <property type="entry name" value="WD repeat-containing protein 43"/>
    <property type="match status" value="1"/>
</dbReference>
<evidence type="ECO:0000313" key="5">
    <source>
        <dbReference type="Proteomes" id="UP000011518"/>
    </source>
</evidence>
<accession>L8YF18</accession>
<dbReference type="Gene3D" id="2.130.10.10">
    <property type="entry name" value="YVTN repeat-like/Quinoprotein amine dehydrogenase"/>
    <property type="match status" value="1"/>
</dbReference>
<feature type="compositionally biased region" description="Basic and acidic residues" evidence="3">
    <location>
        <begin position="308"/>
        <end position="318"/>
    </location>
</feature>
<evidence type="ECO:0000256" key="3">
    <source>
        <dbReference type="SAM" id="MobiDB-lite"/>
    </source>
</evidence>
<reference evidence="5" key="2">
    <citation type="journal article" date="2013" name="Nat. Commun.">
        <title>Genome of the Chinese tree shrew.</title>
        <authorList>
            <person name="Fan Y."/>
            <person name="Huang Z.Y."/>
            <person name="Cao C.C."/>
            <person name="Chen C.S."/>
            <person name="Chen Y.X."/>
            <person name="Fan D.D."/>
            <person name="He J."/>
            <person name="Hou H.L."/>
            <person name="Hu L."/>
            <person name="Hu X.T."/>
            <person name="Jiang X.T."/>
            <person name="Lai R."/>
            <person name="Lang Y.S."/>
            <person name="Liang B."/>
            <person name="Liao S.G."/>
            <person name="Mu D."/>
            <person name="Ma Y.Y."/>
            <person name="Niu Y.Y."/>
            <person name="Sun X.Q."/>
            <person name="Xia J.Q."/>
            <person name="Xiao J."/>
            <person name="Xiong Z.Q."/>
            <person name="Xu L."/>
            <person name="Yang L."/>
            <person name="Zhang Y."/>
            <person name="Zhao W."/>
            <person name="Zhao X.D."/>
            <person name="Zheng Y.T."/>
            <person name="Zhou J.M."/>
            <person name="Zhu Y.B."/>
            <person name="Zhang G.J."/>
            <person name="Wang J."/>
            <person name="Yao Y.G."/>
        </authorList>
    </citation>
    <scope>NUCLEOTIDE SEQUENCE [LARGE SCALE GENOMIC DNA]</scope>
</reference>
<dbReference type="GO" id="GO:0000462">
    <property type="term" value="P:maturation of SSU-rRNA from tricistronic rRNA transcript (SSU-rRNA, 5.8S rRNA, LSU-rRNA)"/>
    <property type="evidence" value="ECO:0007669"/>
    <property type="project" value="TreeGrafter"/>
</dbReference>
<sequence length="332" mass="36878">MAAGGGGGRDPLAPAGVPCAFSPQSQAYFALASTDGHLRVWETANNRLHQEYVPSAHLSGTCTCLAWAPARLQAKIRSENKEKNAVMSFTVTDEPVYIDLTLSENKEEVRTPMMNSEAKVLVPGLPGHHAAIKPLPQAEEVESKRKLGGNEVSIEERLGAMDIETKKEKDDLLQTNSFPVLLAQGLESNDFEMLNLPDLVPQLGTLYQLMESRVKTFQKLSHLHGKLILLITQVTASEKTKGMTSPGQKAKLVYEEESSEEESDDEIEDKDSDDNWDEDEEEKDSEKEEDIDEENEEEDEDTEENGEDRDVASEKELNGDSDLDPENESEEE</sequence>
<dbReference type="STRING" id="246437.L8YF18"/>
<organism evidence="4 5">
    <name type="scientific">Tupaia chinensis</name>
    <name type="common">Chinese tree shrew</name>
    <name type="synonym">Tupaia belangeri chinensis</name>
    <dbReference type="NCBI Taxonomy" id="246437"/>
    <lineage>
        <taxon>Eukaryota</taxon>
        <taxon>Metazoa</taxon>
        <taxon>Chordata</taxon>
        <taxon>Craniata</taxon>
        <taxon>Vertebrata</taxon>
        <taxon>Euteleostomi</taxon>
        <taxon>Mammalia</taxon>
        <taxon>Eutheria</taxon>
        <taxon>Euarchontoglires</taxon>
        <taxon>Scandentia</taxon>
        <taxon>Tupaiidae</taxon>
        <taxon>Tupaia</taxon>
    </lineage>
</organism>
<dbReference type="PANTHER" id="PTHR44267:SF1">
    <property type="entry name" value="WD REPEAT-CONTAINING PROTEIN 43"/>
    <property type="match status" value="1"/>
</dbReference>
<dbReference type="SUPFAM" id="SSF50978">
    <property type="entry name" value="WD40 repeat-like"/>
    <property type="match status" value="1"/>
</dbReference>
<feature type="compositionally biased region" description="Acidic residues" evidence="3">
    <location>
        <begin position="319"/>
        <end position="332"/>
    </location>
</feature>
<feature type="compositionally biased region" description="Polar residues" evidence="3">
    <location>
        <begin position="238"/>
        <end position="247"/>
    </location>
</feature>
<feature type="compositionally biased region" description="Acidic residues" evidence="3">
    <location>
        <begin position="255"/>
        <end position="307"/>
    </location>
</feature>
<dbReference type="AlphaFoldDB" id="L8YF18"/>
<dbReference type="PANTHER" id="PTHR44267">
    <property type="entry name" value="WD REPEAT-CONTAINING PROTEIN 43"/>
    <property type="match status" value="1"/>
</dbReference>
<evidence type="ECO:0000256" key="1">
    <source>
        <dbReference type="ARBA" id="ARBA00004123"/>
    </source>
</evidence>
<name>L8YF18_TUPCH</name>
<dbReference type="eggNOG" id="KOG4547">
    <property type="taxonomic scope" value="Eukaryota"/>
</dbReference>
<dbReference type="GO" id="GO:0005730">
    <property type="term" value="C:nucleolus"/>
    <property type="evidence" value="ECO:0007669"/>
    <property type="project" value="TreeGrafter"/>
</dbReference>
<gene>
    <name evidence="4" type="ORF">TREES_T100013607</name>
</gene>
<evidence type="ECO:0000256" key="2">
    <source>
        <dbReference type="ARBA" id="ARBA00023242"/>
    </source>
</evidence>
<dbReference type="InterPro" id="IPR015943">
    <property type="entry name" value="WD40/YVTN_repeat-like_dom_sf"/>
</dbReference>